<dbReference type="AlphaFoldDB" id="A0A1Y2HWQ8"/>
<name>A0A1Y2HWQ8_9FUNG</name>
<reference evidence="1 2" key="1">
    <citation type="submission" date="2016-07" db="EMBL/GenBank/DDBJ databases">
        <title>Pervasive Adenine N6-methylation of Active Genes in Fungi.</title>
        <authorList>
            <consortium name="DOE Joint Genome Institute"/>
            <person name="Mondo S.J."/>
            <person name="Dannebaum R.O."/>
            <person name="Kuo R.C."/>
            <person name="Labutti K."/>
            <person name="Haridas S."/>
            <person name="Kuo A."/>
            <person name="Salamov A."/>
            <person name="Ahrendt S.R."/>
            <person name="Lipzen A."/>
            <person name="Sullivan W."/>
            <person name="Andreopoulos W.B."/>
            <person name="Clum A."/>
            <person name="Lindquist E."/>
            <person name="Daum C."/>
            <person name="Ramamoorthy G.K."/>
            <person name="Gryganskyi A."/>
            <person name="Culley D."/>
            <person name="Magnuson J.K."/>
            <person name="James T.Y."/>
            <person name="O'Malley M.A."/>
            <person name="Stajich J.E."/>
            <person name="Spatafora J.W."/>
            <person name="Visel A."/>
            <person name="Grigoriev I.V."/>
        </authorList>
    </citation>
    <scope>NUCLEOTIDE SEQUENCE [LARGE SCALE GENOMIC DNA]</scope>
    <source>
        <strain evidence="1 2">PL171</strain>
    </source>
</reference>
<sequence length="60" mass="6406">MARSLNLAAEGSCNCVSLWSYIQADSGCCGCWEGRFDEASTCQGCGFLHSLHDLCPSSVK</sequence>
<evidence type="ECO:0000313" key="1">
    <source>
        <dbReference type="EMBL" id="ORZ39055.1"/>
    </source>
</evidence>
<gene>
    <name evidence="1" type="ORF">BCR44DRAFT_1427104</name>
</gene>
<comment type="caution">
    <text evidence="1">The sequence shown here is derived from an EMBL/GenBank/DDBJ whole genome shotgun (WGS) entry which is preliminary data.</text>
</comment>
<keyword evidence="2" id="KW-1185">Reference proteome</keyword>
<evidence type="ECO:0000313" key="2">
    <source>
        <dbReference type="Proteomes" id="UP000193411"/>
    </source>
</evidence>
<dbReference type="Proteomes" id="UP000193411">
    <property type="component" value="Unassembled WGS sequence"/>
</dbReference>
<dbReference type="EMBL" id="MCFL01000006">
    <property type="protein sequence ID" value="ORZ39055.1"/>
    <property type="molecule type" value="Genomic_DNA"/>
</dbReference>
<proteinExistence type="predicted"/>
<accession>A0A1Y2HWQ8</accession>
<protein>
    <submittedName>
        <fullName evidence="1">Uncharacterized protein</fullName>
    </submittedName>
</protein>
<organism evidence="1 2">
    <name type="scientific">Catenaria anguillulae PL171</name>
    <dbReference type="NCBI Taxonomy" id="765915"/>
    <lineage>
        <taxon>Eukaryota</taxon>
        <taxon>Fungi</taxon>
        <taxon>Fungi incertae sedis</taxon>
        <taxon>Blastocladiomycota</taxon>
        <taxon>Blastocladiomycetes</taxon>
        <taxon>Blastocladiales</taxon>
        <taxon>Catenariaceae</taxon>
        <taxon>Catenaria</taxon>
    </lineage>
</organism>